<comment type="caution">
    <text evidence="1">The sequence shown here is derived from an EMBL/GenBank/DDBJ whole genome shotgun (WGS) entry which is preliminary data.</text>
</comment>
<feature type="non-terminal residue" evidence="1">
    <location>
        <position position="1"/>
    </location>
</feature>
<organism evidence="1 2">
    <name type="scientific">Eragrostis curvula</name>
    <name type="common">weeping love grass</name>
    <dbReference type="NCBI Taxonomy" id="38414"/>
    <lineage>
        <taxon>Eukaryota</taxon>
        <taxon>Viridiplantae</taxon>
        <taxon>Streptophyta</taxon>
        <taxon>Embryophyta</taxon>
        <taxon>Tracheophyta</taxon>
        <taxon>Spermatophyta</taxon>
        <taxon>Magnoliopsida</taxon>
        <taxon>Liliopsida</taxon>
        <taxon>Poales</taxon>
        <taxon>Poaceae</taxon>
        <taxon>PACMAD clade</taxon>
        <taxon>Chloridoideae</taxon>
        <taxon>Eragrostideae</taxon>
        <taxon>Eragrostidinae</taxon>
        <taxon>Eragrostis</taxon>
    </lineage>
</organism>
<protein>
    <submittedName>
        <fullName evidence="1">Uncharacterized protein</fullName>
    </submittedName>
</protein>
<name>A0A5J9U6I2_9POAL</name>
<evidence type="ECO:0000313" key="2">
    <source>
        <dbReference type="Proteomes" id="UP000324897"/>
    </source>
</evidence>
<gene>
    <name evidence="1" type="ORF">EJB05_35219</name>
</gene>
<evidence type="ECO:0000313" key="1">
    <source>
        <dbReference type="EMBL" id="TVU19087.1"/>
    </source>
</evidence>
<dbReference type="Gramene" id="TVU19087">
    <property type="protein sequence ID" value="TVU19087"/>
    <property type="gene ID" value="EJB05_35219"/>
</dbReference>
<dbReference type="Proteomes" id="UP000324897">
    <property type="component" value="Chromosome 7"/>
</dbReference>
<reference evidence="1 2" key="1">
    <citation type="journal article" date="2019" name="Sci. Rep.">
        <title>A high-quality genome of Eragrostis curvula grass provides insights into Poaceae evolution and supports new strategies to enhance forage quality.</title>
        <authorList>
            <person name="Carballo J."/>
            <person name="Santos B.A.C.M."/>
            <person name="Zappacosta D."/>
            <person name="Garbus I."/>
            <person name="Selva J.P."/>
            <person name="Gallo C.A."/>
            <person name="Diaz A."/>
            <person name="Albertini E."/>
            <person name="Caccamo M."/>
            <person name="Echenique V."/>
        </authorList>
    </citation>
    <scope>NUCLEOTIDE SEQUENCE [LARGE SCALE GENOMIC DNA]</scope>
    <source>
        <strain evidence="2">cv. Victoria</strain>
        <tissue evidence="1">Leaf</tissue>
    </source>
</reference>
<proteinExistence type="predicted"/>
<accession>A0A5J9U6I2</accession>
<keyword evidence="2" id="KW-1185">Reference proteome</keyword>
<dbReference type="AlphaFoldDB" id="A0A5J9U6I2"/>
<dbReference type="EMBL" id="RWGY01000029">
    <property type="protein sequence ID" value="TVU19087.1"/>
    <property type="molecule type" value="Genomic_DNA"/>
</dbReference>
<sequence>MATARAADLRLLKRICEQRWPQDPASNVLGIWSLGFQWRRLQDGAAAVPLWGGSTLCMCCKCVLAISTDEDLDDMKLRNFWSKSWLESCSVEQHAKNES</sequence>